<sequence>MVNAQAYSRKFKEKAYTVNGIYSKTGNLPLIITAPHGGLSKPESIPNRTEDGISVLNDMYTKEIALGIEQFIIDHYDNAAPHVITNDISRRKADLNRSLEEGTESEAGKQVWKAYHGRVKDSVESVLRANSSGLLVDIHGHTHPSGMIELGYLLSPDELRSDAARLDQAILEKSSIQSLAKRHLENKAPHRFLGLFGDSIMKSSRNQISVLPSSTLTSPDDKDYFMGGFTTQHYHNYWNGLDVIQVEIPKHLRWNDKNRQHVIRAISLAIIHMLDHYYIHHSKL</sequence>
<dbReference type="VEuPathDB" id="FungiDB:MUCCIDRAFT_155390"/>
<accession>A0A168NUS6</accession>
<reference evidence="1 2" key="1">
    <citation type="submission" date="2015-06" db="EMBL/GenBank/DDBJ databases">
        <title>Expansion of signal transduction pathways in fungi by whole-genome duplication.</title>
        <authorList>
            <consortium name="DOE Joint Genome Institute"/>
            <person name="Corrochano L.M."/>
            <person name="Kuo A."/>
            <person name="Marcet-Houben M."/>
            <person name="Polaino S."/>
            <person name="Salamov A."/>
            <person name="Villalobos J.M."/>
            <person name="Alvarez M.I."/>
            <person name="Avalos J."/>
            <person name="Benito E.P."/>
            <person name="Benoit I."/>
            <person name="Burger G."/>
            <person name="Camino L.P."/>
            <person name="Canovas D."/>
            <person name="Cerda-Olmedo E."/>
            <person name="Cheng J.-F."/>
            <person name="Dominguez A."/>
            <person name="Elias M."/>
            <person name="Eslava A.P."/>
            <person name="Glaser F."/>
            <person name="Grimwood J."/>
            <person name="Gutierrez G."/>
            <person name="Heitman J."/>
            <person name="Henrissat B."/>
            <person name="Iturriaga E.A."/>
            <person name="Lang B.F."/>
            <person name="Lavin J.L."/>
            <person name="Lee S."/>
            <person name="Li W."/>
            <person name="Lindquist E."/>
            <person name="Lopez-Garcia S."/>
            <person name="Luque E.M."/>
            <person name="Marcos A.T."/>
            <person name="Martin J."/>
            <person name="Mccluskey K."/>
            <person name="Medina H.R."/>
            <person name="Miralles-Duran A."/>
            <person name="Miyazaki A."/>
            <person name="Munoz-Torres E."/>
            <person name="Oguiza J.A."/>
            <person name="Ohm R."/>
            <person name="Olmedo M."/>
            <person name="Orejas M."/>
            <person name="Ortiz-Castellanos L."/>
            <person name="Pisabarro A.G."/>
            <person name="Rodriguez-Romero J."/>
            <person name="Ruiz-Herrera J."/>
            <person name="Ruiz-Vazquez R."/>
            <person name="Sanz C."/>
            <person name="Schackwitz W."/>
            <person name="Schmutz J."/>
            <person name="Shahriari M."/>
            <person name="Shelest E."/>
            <person name="Silva-Franco F."/>
            <person name="Soanes D."/>
            <person name="Syed K."/>
            <person name="Tagua V.G."/>
            <person name="Talbot N.J."/>
            <person name="Thon M."/>
            <person name="De Vries R.P."/>
            <person name="Wiebenga A."/>
            <person name="Yadav J.S."/>
            <person name="Braun E.L."/>
            <person name="Baker S."/>
            <person name="Garre V."/>
            <person name="Horwitz B."/>
            <person name="Torres-Martinez S."/>
            <person name="Idnurm A."/>
            <person name="Herrera-Estrella A."/>
            <person name="Gabaldon T."/>
            <person name="Grigoriev I.V."/>
        </authorList>
    </citation>
    <scope>NUCLEOTIDE SEQUENCE [LARGE SCALE GENOMIC DNA]</scope>
    <source>
        <strain evidence="1 2">CBS 277.49</strain>
    </source>
</reference>
<dbReference type="Proteomes" id="UP000077051">
    <property type="component" value="Unassembled WGS sequence"/>
</dbReference>
<evidence type="ECO:0000313" key="2">
    <source>
        <dbReference type="Proteomes" id="UP000077051"/>
    </source>
</evidence>
<name>A0A168NUS6_MUCCL</name>
<dbReference type="EMBL" id="AMYB01000002">
    <property type="protein sequence ID" value="OAD06768.1"/>
    <property type="molecule type" value="Genomic_DNA"/>
</dbReference>
<gene>
    <name evidence="1" type="ORF">MUCCIDRAFT_155390</name>
</gene>
<dbReference type="AlphaFoldDB" id="A0A168NUS6"/>
<dbReference type="SUPFAM" id="SSF53187">
    <property type="entry name" value="Zn-dependent exopeptidases"/>
    <property type="match status" value="1"/>
</dbReference>
<dbReference type="Gene3D" id="3.40.630.40">
    <property type="entry name" value="Zn-dependent exopeptidases"/>
    <property type="match status" value="1"/>
</dbReference>
<keyword evidence="2" id="KW-1185">Reference proteome</keyword>
<organism evidence="1 2">
    <name type="scientific">Mucor lusitanicus CBS 277.49</name>
    <dbReference type="NCBI Taxonomy" id="747725"/>
    <lineage>
        <taxon>Eukaryota</taxon>
        <taxon>Fungi</taxon>
        <taxon>Fungi incertae sedis</taxon>
        <taxon>Mucoromycota</taxon>
        <taxon>Mucoromycotina</taxon>
        <taxon>Mucoromycetes</taxon>
        <taxon>Mucorales</taxon>
        <taxon>Mucorineae</taxon>
        <taxon>Mucoraceae</taxon>
        <taxon>Mucor</taxon>
    </lineage>
</organism>
<dbReference type="OrthoDB" id="71260at2759"/>
<evidence type="ECO:0000313" key="1">
    <source>
        <dbReference type="EMBL" id="OAD06768.1"/>
    </source>
</evidence>
<protein>
    <recommendedName>
        <fullName evidence="3">N-formylglutamate amidohydrolase</fullName>
    </recommendedName>
</protein>
<proteinExistence type="predicted"/>
<evidence type="ECO:0008006" key="3">
    <source>
        <dbReference type="Google" id="ProtNLM"/>
    </source>
</evidence>
<comment type="caution">
    <text evidence="1">The sequence shown here is derived from an EMBL/GenBank/DDBJ whole genome shotgun (WGS) entry which is preliminary data.</text>
</comment>